<sequence>MTTLVIKSVACSLCILNTLSSVSPNVLKSPTPNSLRHVMKAVLINEFGDPSVLHVEEIPIPKPSKDQVLIQVKASGINPVDTFLRQKAFGHIPPLPFIIGKEAAGVVVEVASDVGSFKVGDRVVCCLPFDGGYAEYLTCNSSNLIPLSERLTFSQGAAIYVAYFTAYRSLITKGSIKAGELALIHGGSGAVGIASIQLAKSKGLKVVATAGTQEGLEIVKQAGADVVVNHRETNHLQKALSEAGSKGFDIILENKACANLEEDLRSLREGGRIAVVGCEGTAEINPRWLLAHESQVFGIKMSAVTENDFKECTACLVKGMRDGWVRPIIAKEYKLEEAKQAHEDIMHRHGARGKLVFVMDQ</sequence>
<dbReference type="SUPFAM" id="SSF51735">
    <property type="entry name" value="NAD(P)-binding Rossmann-fold domains"/>
    <property type="match status" value="1"/>
</dbReference>
<dbReference type="InterPro" id="IPR051603">
    <property type="entry name" value="Zinc-ADH_QOR/CCCR"/>
</dbReference>
<feature type="chain" id="PRO_5008581578" description="Enoyl reductase (ER) domain-containing protein" evidence="2">
    <location>
        <begin position="22"/>
        <end position="361"/>
    </location>
</feature>
<evidence type="ECO:0000256" key="1">
    <source>
        <dbReference type="ARBA" id="ARBA00022857"/>
    </source>
</evidence>
<dbReference type="Pfam" id="PF08240">
    <property type="entry name" value="ADH_N"/>
    <property type="match status" value="1"/>
</dbReference>
<dbReference type="PANTHER" id="PTHR44154:SF1">
    <property type="entry name" value="QUINONE OXIDOREDUCTASE"/>
    <property type="match status" value="1"/>
</dbReference>
<dbReference type="GO" id="GO:0005829">
    <property type="term" value="C:cytosol"/>
    <property type="evidence" value="ECO:0007669"/>
    <property type="project" value="TreeGrafter"/>
</dbReference>
<dbReference type="SUPFAM" id="SSF50129">
    <property type="entry name" value="GroES-like"/>
    <property type="match status" value="1"/>
</dbReference>
<dbReference type="FunFam" id="3.40.50.720:FF:000244">
    <property type="entry name" value="quinone oxidoreductase"/>
    <property type="match status" value="1"/>
</dbReference>
<dbReference type="InterPro" id="IPR011032">
    <property type="entry name" value="GroES-like_sf"/>
</dbReference>
<dbReference type="Pfam" id="PF00107">
    <property type="entry name" value="ADH_zinc_N"/>
    <property type="match status" value="1"/>
</dbReference>
<dbReference type="Gene3D" id="3.90.180.10">
    <property type="entry name" value="Medium-chain alcohol dehydrogenases, catalytic domain"/>
    <property type="match status" value="1"/>
</dbReference>
<dbReference type="CDD" id="cd08253">
    <property type="entry name" value="zeta_crystallin"/>
    <property type="match status" value="1"/>
</dbReference>
<dbReference type="AlphaFoldDB" id="A0A1B6DVL7"/>
<evidence type="ECO:0000259" key="3">
    <source>
        <dbReference type="SMART" id="SM00829"/>
    </source>
</evidence>
<dbReference type="EMBL" id="GEDC01007570">
    <property type="protein sequence ID" value="JAS29728.1"/>
    <property type="molecule type" value="Transcribed_RNA"/>
</dbReference>
<dbReference type="PANTHER" id="PTHR44154">
    <property type="entry name" value="QUINONE OXIDOREDUCTASE"/>
    <property type="match status" value="1"/>
</dbReference>
<evidence type="ECO:0000313" key="4">
    <source>
        <dbReference type="EMBL" id="JAS29728.1"/>
    </source>
</evidence>
<dbReference type="GO" id="GO:0003960">
    <property type="term" value="F:quinone reductase (NADPH) activity"/>
    <property type="evidence" value="ECO:0007669"/>
    <property type="project" value="TreeGrafter"/>
</dbReference>
<dbReference type="GO" id="GO:0070402">
    <property type="term" value="F:NADPH binding"/>
    <property type="evidence" value="ECO:0007669"/>
    <property type="project" value="TreeGrafter"/>
</dbReference>
<dbReference type="SMART" id="SM00829">
    <property type="entry name" value="PKS_ER"/>
    <property type="match status" value="1"/>
</dbReference>
<gene>
    <name evidence="4" type="ORF">g.6797</name>
</gene>
<keyword evidence="1" id="KW-0521">NADP</keyword>
<dbReference type="Gene3D" id="3.40.50.720">
    <property type="entry name" value="NAD(P)-binding Rossmann-like Domain"/>
    <property type="match status" value="1"/>
</dbReference>
<dbReference type="InterPro" id="IPR020843">
    <property type="entry name" value="ER"/>
</dbReference>
<feature type="domain" description="Enoyl reductase (ER)" evidence="3">
    <location>
        <begin position="48"/>
        <end position="357"/>
    </location>
</feature>
<proteinExistence type="predicted"/>
<evidence type="ECO:0000256" key="2">
    <source>
        <dbReference type="SAM" id="SignalP"/>
    </source>
</evidence>
<name>A0A1B6DVL7_9HEMI</name>
<feature type="signal peptide" evidence="2">
    <location>
        <begin position="1"/>
        <end position="21"/>
    </location>
</feature>
<dbReference type="InterPro" id="IPR036291">
    <property type="entry name" value="NAD(P)-bd_dom_sf"/>
</dbReference>
<dbReference type="InterPro" id="IPR013154">
    <property type="entry name" value="ADH-like_N"/>
</dbReference>
<keyword evidence="2" id="KW-0732">Signal</keyword>
<dbReference type="InterPro" id="IPR013149">
    <property type="entry name" value="ADH-like_C"/>
</dbReference>
<protein>
    <recommendedName>
        <fullName evidence="3">Enoyl reductase (ER) domain-containing protein</fullName>
    </recommendedName>
</protein>
<accession>A0A1B6DVL7</accession>
<dbReference type="GO" id="GO:0003730">
    <property type="term" value="F:mRNA 3'-UTR binding"/>
    <property type="evidence" value="ECO:0007669"/>
    <property type="project" value="TreeGrafter"/>
</dbReference>
<reference evidence="4" key="1">
    <citation type="submission" date="2015-12" db="EMBL/GenBank/DDBJ databases">
        <title>De novo transcriptome assembly of four potential Pierce s Disease insect vectors from Arizona vineyards.</title>
        <authorList>
            <person name="Tassone E.E."/>
        </authorList>
    </citation>
    <scope>NUCLEOTIDE SEQUENCE</scope>
</reference>
<organism evidence="4">
    <name type="scientific">Clastoptera arizonana</name>
    <name type="common">Arizona spittle bug</name>
    <dbReference type="NCBI Taxonomy" id="38151"/>
    <lineage>
        <taxon>Eukaryota</taxon>
        <taxon>Metazoa</taxon>
        <taxon>Ecdysozoa</taxon>
        <taxon>Arthropoda</taxon>
        <taxon>Hexapoda</taxon>
        <taxon>Insecta</taxon>
        <taxon>Pterygota</taxon>
        <taxon>Neoptera</taxon>
        <taxon>Paraneoptera</taxon>
        <taxon>Hemiptera</taxon>
        <taxon>Auchenorrhyncha</taxon>
        <taxon>Cercopoidea</taxon>
        <taxon>Clastopteridae</taxon>
        <taxon>Clastoptera</taxon>
    </lineage>
</organism>